<dbReference type="EMBL" id="AAARLF010000005">
    <property type="protein sequence ID" value="EAE2898209.1"/>
    <property type="molecule type" value="Genomic_DNA"/>
</dbReference>
<dbReference type="AlphaFoldDB" id="A0A464FQY7"/>
<evidence type="ECO:0000313" key="2">
    <source>
        <dbReference type="Proteomes" id="UP000401273"/>
    </source>
</evidence>
<evidence type="ECO:0000313" key="1">
    <source>
        <dbReference type="EMBL" id="EAE2898209.1"/>
    </source>
</evidence>
<dbReference type="RefSeq" id="WP_060567935.1">
    <property type="nucleotide sequence ID" value="NZ_CADEHJ010000001.1"/>
</dbReference>
<proteinExistence type="predicted"/>
<organism evidence="1 2">
    <name type="scientific">Listeria monocytogenes</name>
    <dbReference type="NCBI Taxonomy" id="1639"/>
    <lineage>
        <taxon>Bacteria</taxon>
        <taxon>Bacillati</taxon>
        <taxon>Bacillota</taxon>
        <taxon>Bacilli</taxon>
        <taxon>Bacillales</taxon>
        <taxon>Listeriaceae</taxon>
        <taxon>Listeria</taxon>
    </lineage>
</organism>
<name>A0A464FQY7_LISMN</name>
<sequence length="60" mass="6967">MAETIRIETTTQYELNKLYANIGDYTGVFACVEIERRPADYLTTFEVVWRQQNNYPSATA</sequence>
<dbReference type="Proteomes" id="UP000401273">
    <property type="component" value="Unassembled WGS sequence"/>
</dbReference>
<reference evidence="1 2" key="1">
    <citation type="submission" date="2019-03" db="EMBL/GenBank/DDBJ databases">
        <authorList>
            <person name="Ashton P.M."/>
            <person name="Dallman T."/>
            <person name="Nair S."/>
            <person name="De Pinna E."/>
            <person name="Peters T."/>
            <person name="Grant K."/>
        </authorList>
    </citation>
    <scope>NUCLEOTIDE SEQUENCE [LARGE SCALE GENOMIC DNA]</scope>
    <source>
        <strain evidence="1">RL15000271</strain>
    </source>
</reference>
<comment type="caution">
    <text evidence="1">The sequence shown here is derived from an EMBL/GenBank/DDBJ whole genome shotgun (WGS) entry which is preliminary data.</text>
</comment>
<gene>
    <name evidence="1" type="ORF">E1W43_09655</name>
</gene>
<protein>
    <submittedName>
        <fullName evidence="1">Uncharacterized protein</fullName>
    </submittedName>
</protein>
<accession>A0A464FQY7</accession>